<dbReference type="GO" id="GO:0016020">
    <property type="term" value="C:membrane"/>
    <property type="evidence" value="ECO:0007669"/>
    <property type="project" value="TreeGrafter"/>
</dbReference>
<accession>A0A096B8L6</accession>
<dbReference type="SUPFAM" id="SSF53474">
    <property type="entry name" value="alpha/beta-Hydrolases"/>
    <property type="match status" value="1"/>
</dbReference>
<dbReference type="InterPro" id="IPR029058">
    <property type="entry name" value="AB_hydrolase_fold"/>
</dbReference>
<dbReference type="InterPro" id="IPR000073">
    <property type="entry name" value="AB_hydrolase_1"/>
</dbReference>
<evidence type="ECO:0000313" key="4">
    <source>
        <dbReference type="Proteomes" id="UP000029585"/>
    </source>
</evidence>
<dbReference type="InterPro" id="IPR050266">
    <property type="entry name" value="AB_hydrolase_sf"/>
</dbReference>
<proteinExistence type="predicted"/>
<evidence type="ECO:0000313" key="3">
    <source>
        <dbReference type="EMBL" id="KGF55375.1"/>
    </source>
</evidence>
<name>A0A096B8L6_FLAPL</name>
<dbReference type="Pfam" id="PF12697">
    <property type="entry name" value="Abhydrolase_6"/>
    <property type="match status" value="1"/>
</dbReference>
<evidence type="ECO:0000259" key="2">
    <source>
        <dbReference type="Pfam" id="PF12697"/>
    </source>
</evidence>
<dbReference type="Gene3D" id="3.40.50.1820">
    <property type="entry name" value="alpha/beta hydrolase"/>
    <property type="match status" value="1"/>
</dbReference>
<dbReference type="GO" id="GO:0016787">
    <property type="term" value="F:hydrolase activity"/>
    <property type="evidence" value="ECO:0007669"/>
    <property type="project" value="UniProtKB-KW"/>
</dbReference>
<feature type="domain" description="AB hydrolase-1" evidence="2">
    <location>
        <begin position="28"/>
        <end position="254"/>
    </location>
</feature>
<gene>
    <name evidence="3" type="ORF">HMPREF9460_01968</name>
</gene>
<dbReference type="PATRIC" id="fig|742738.3.peg.2021"/>
<dbReference type="PANTHER" id="PTHR43798">
    <property type="entry name" value="MONOACYLGLYCEROL LIPASE"/>
    <property type="match status" value="1"/>
</dbReference>
<dbReference type="EMBL" id="ADLO01000058">
    <property type="protein sequence ID" value="KGF55375.1"/>
    <property type="molecule type" value="Genomic_DNA"/>
</dbReference>
<reference evidence="3 4" key="1">
    <citation type="submission" date="2011-08" db="EMBL/GenBank/DDBJ databases">
        <title>The Genome Sequence of Clostridium orbiscindens 1_3_50AFAA.</title>
        <authorList>
            <consortium name="The Broad Institute Genome Sequencing Platform"/>
            <person name="Earl A."/>
            <person name="Ward D."/>
            <person name="Feldgarden M."/>
            <person name="Gevers D."/>
            <person name="Daigneault M."/>
            <person name="Strauss J."/>
            <person name="Allen-Vercoe E."/>
            <person name="Young S.K."/>
            <person name="Zeng Q."/>
            <person name="Gargeya S."/>
            <person name="Fitzgerald M."/>
            <person name="Haas B."/>
            <person name="Abouelleil A."/>
            <person name="Alvarado L."/>
            <person name="Arachchi H.M."/>
            <person name="Berlin A."/>
            <person name="Brown A."/>
            <person name="Chapman S.B."/>
            <person name="Chen Z."/>
            <person name="Dunbar C."/>
            <person name="Freedman E."/>
            <person name="Gearin G."/>
            <person name="Gellesch M."/>
            <person name="Goldberg J."/>
            <person name="Griggs A."/>
            <person name="Gujja S."/>
            <person name="Heiman D."/>
            <person name="Howarth C."/>
            <person name="Larson L."/>
            <person name="Lui A."/>
            <person name="MacDonald P.J.P."/>
            <person name="Montmayeur A."/>
            <person name="Murphy C."/>
            <person name="Neiman D."/>
            <person name="Pearson M."/>
            <person name="Priest M."/>
            <person name="Roberts A."/>
            <person name="Saif S."/>
            <person name="Shea T."/>
            <person name="Shenoy N."/>
            <person name="Sisk P."/>
            <person name="Stolte C."/>
            <person name="Sykes S."/>
            <person name="Wortman J."/>
            <person name="Nusbaum C."/>
            <person name="Birren B."/>
        </authorList>
    </citation>
    <scope>NUCLEOTIDE SEQUENCE [LARGE SCALE GENOMIC DNA]</scope>
    <source>
        <strain evidence="3 4">1_3_50AFAA</strain>
    </source>
</reference>
<dbReference type="PANTHER" id="PTHR43798:SF31">
    <property type="entry name" value="AB HYDROLASE SUPERFAMILY PROTEIN YCLE"/>
    <property type="match status" value="1"/>
</dbReference>
<comment type="caution">
    <text evidence="3">The sequence shown here is derived from an EMBL/GenBank/DDBJ whole genome shotgun (WGS) entry which is preliminary data.</text>
</comment>
<protein>
    <recommendedName>
        <fullName evidence="2">AB hydrolase-1 domain-containing protein</fullName>
    </recommendedName>
</protein>
<organism evidence="3 4">
    <name type="scientific">Flavonifractor plautii 1_3_50AFAA</name>
    <dbReference type="NCBI Taxonomy" id="742738"/>
    <lineage>
        <taxon>Bacteria</taxon>
        <taxon>Bacillati</taxon>
        <taxon>Bacillota</taxon>
        <taxon>Clostridia</taxon>
        <taxon>Eubacteriales</taxon>
        <taxon>Oscillospiraceae</taxon>
        <taxon>Flavonifractor</taxon>
    </lineage>
</organism>
<dbReference type="HOGENOM" id="CLU_020336_50_4_9"/>
<keyword evidence="4" id="KW-1185">Reference proteome</keyword>
<dbReference type="AlphaFoldDB" id="A0A096B8L6"/>
<evidence type="ECO:0000256" key="1">
    <source>
        <dbReference type="ARBA" id="ARBA00022801"/>
    </source>
</evidence>
<dbReference type="Proteomes" id="UP000029585">
    <property type="component" value="Unassembled WGS sequence"/>
</dbReference>
<sequence>MGDWESRSVRSDGCRIAYDCRQGEGPEVVLLHGYGLDRTMWAPQLAALEGRTVLNLDIRGHGDSRPCADFSIPQAAEDLRAVLVKERCRAPVLVGLSMGGYVVQEYAWQFGGCAGYLVAGATPILLDCYSGWERAGLRASTPLLRVWPWRCLKNAMAMACSSTEEGRAAVRHMFDQLTRREFLRGWRGIAQCLHPEKHFSFDAPLLVCRGERDRTGTIARHMEDWKRAWPETETAVLPGAAHVVNLDAPEAFNRLLLDFLTRCGGSRRGRR</sequence>
<keyword evidence="1" id="KW-0378">Hydrolase</keyword>
<dbReference type="eggNOG" id="COG0596">
    <property type="taxonomic scope" value="Bacteria"/>
</dbReference>
<dbReference type="RefSeq" id="WP_207750018.1">
    <property type="nucleotide sequence ID" value="NZ_KN174163.1"/>
</dbReference>